<dbReference type="GO" id="GO:0005975">
    <property type="term" value="P:carbohydrate metabolic process"/>
    <property type="evidence" value="ECO:0007669"/>
    <property type="project" value="InterPro"/>
</dbReference>
<feature type="compositionally biased region" description="Low complexity" evidence="1">
    <location>
        <begin position="50"/>
        <end position="81"/>
    </location>
</feature>
<comment type="caution">
    <text evidence="4">The sequence shown here is derived from an EMBL/GenBank/DDBJ whole genome shotgun (WGS) entry which is preliminary data.</text>
</comment>
<dbReference type="InterPro" id="IPR012291">
    <property type="entry name" value="CBM2_carb-bd_dom_sf"/>
</dbReference>
<dbReference type="Proteomes" id="UP000182486">
    <property type="component" value="Unassembled WGS sequence"/>
</dbReference>
<keyword evidence="2" id="KW-0812">Transmembrane</keyword>
<name>A0A1K0FTA5_9ACTN</name>
<evidence type="ECO:0000256" key="1">
    <source>
        <dbReference type="SAM" id="MobiDB-lite"/>
    </source>
</evidence>
<dbReference type="AlphaFoldDB" id="A0A1K0FTA5"/>
<feature type="region of interest" description="Disordered" evidence="1">
    <location>
        <begin position="50"/>
        <end position="108"/>
    </location>
</feature>
<reference evidence="4 5" key="1">
    <citation type="submission" date="2016-09" db="EMBL/GenBank/DDBJ databases">
        <title>Couchioplanes caeruleus draft genome sequence.</title>
        <authorList>
            <person name="Sheehan J."/>
            <person name="Caffrey P."/>
        </authorList>
    </citation>
    <scope>NUCLEOTIDE SEQUENCE [LARGE SCALE GENOMIC DNA]</scope>
    <source>
        <strain evidence="4 5">DSM 43634</strain>
    </source>
</reference>
<dbReference type="Gene3D" id="2.60.40.290">
    <property type="match status" value="1"/>
</dbReference>
<dbReference type="GO" id="GO:0004553">
    <property type="term" value="F:hydrolase activity, hydrolyzing O-glycosyl compounds"/>
    <property type="evidence" value="ECO:0007669"/>
    <property type="project" value="InterPro"/>
</dbReference>
<dbReference type="EMBL" id="MEIA01000005">
    <property type="protein sequence ID" value="OJF16087.1"/>
    <property type="molecule type" value="Genomic_DNA"/>
</dbReference>
<evidence type="ECO:0000313" key="5">
    <source>
        <dbReference type="Proteomes" id="UP000182486"/>
    </source>
</evidence>
<keyword evidence="4" id="KW-0378">Hydrolase</keyword>
<sequence length="211" mass="21785">MPGKHAVRQFGLPRYSFVVVAATMLVILATWVAVRAAGPDERRTPILIVPSASAPSTSPGATTGQALPIASPAASTPVAAPQRTPASRVPERAIAKPAPSSPPAAPKAAFTADYRTGAQRNRALLGTIQVVNTGTTARGWQVTLTYDPRAGVRLTQAWNAEISRSGDTWTITGGTLAPGAGATVGFQATKRTRDPVRPSGCVVNGTPCRIA</sequence>
<organism evidence="4 5">
    <name type="scientific">Couchioplanes caeruleus subsp. caeruleus</name>
    <dbReference type="NCBI Taxonomy" id="56427"/>
    <lineage>
        <taxon>Bacteria</taxon>
        <taxon>Bacillati</taxon>
        <taxon>Actinomycetota</taxon>
        <taxon>Actinomycetes</taxon>
        <taxon>Micromonosporales</taxon>
        <taxon>Micromonosporaceae</taxon>
        <taxon>Couchioplanes</taxon>
    </lineage>
</organism>
<dbReference type="SMART" id="SM00637">
    <property type="entry name" value="CBD_II"/>
    <property type="match status" value="1"/>
</dbReference>
<feature type="domain" description="CBM2" evidence="3">
    <location>
        <begin position="103"/>
        <end position="211"/>
    </location>
</feature>
<gene>
    <name evidence="4" type="ORF">BG844_01060</name>
</gene>
<protein>
    <submittedName>
        <fullName evidence="4">Glycoside hydrolase</fullName>
    </submittedName>
</protein>
<dbReference type="PROSITE" id="PS51173">
    <property type="entry name" value="CBM2"/>
    <property type="match status" value="1"/>
</dbReference>
<evidence type="ECO:0000313" key="4">
    <source>
        <dbReference type="EMBL" id="OJF16087.1"/>
    </source>
</evidence>
<feature type="transmembrane region" description="Helical" evidence="2">
    <location>
        <begin position="15"/>
        <end position="34"/>
    </location>
</feature>
<dbReference type="InterPro" id="IPR008965">
    <property type="entry name" value="CBM2/CBM3_carb-bd_dom_sf"/>
</dbReference>
<accession>A0A1K0FTA5</accession>
<keyword evidence="5" id="KW-1185">Reference proteome</keyword>
<keyword evidence="2" id="KW-0472">Membrane</keyword>
<dbReference type="InterPro" id="IPR001919">
    <property type="entry name" value="CBD2"/>
</dbReference>
<evidence type="ECO:0000256" key="2">
    <source>
        <dbReference type="SAM" id="Phobius"/>
    </source>
</evidence>
<dbReference type="Pfam" id="PF00553">
    <property type="entry name" value="CBM_2"/>
    <property type="match status" value="1"/>
</dbReference>
<keyword evidence="2" id="KW-1133">Transmembrane helix</keyword>
<dbReference type="SUPFAM" id="SSF49384">
    <property type="entry name" value="Carbohydrate-binding domain"/>
    <property type="match status" value="1"/>
</dbReference>
<proteinExistence type="predicted"/>
<evidence type="ECO:0000259" key="3">
    <source>
        <dbReference type="PROSITE" id="PS51173"/>
    </source>
</evidence>
<dbReference type="GO" id="GO:0030247">
    <property type="term" value="F:polysaccharide binding"/>
    <property type="evidence" value="ECO:0007669"/>
    <property type="project" value="UniProtKB-UniRule"/>
</dbReference>